<proteinExistence type="predicted"/>
<accession>A0A0A9CY94</accession>
<name>A0A0A9CY94_ARUDO</name>
<dbReference type="AlphaFoldDB" id="A0A0A9CY94"/>
<sequence>MCYLHIHHRGSWKQSQGTFQGGLAVVCGLIHFPEAPISTCSEYFI</sequence>
<dbReference type="EMBL" id="GBRH01221443">
    <property type="protein sequence ID" value="JAD76452.1"/>
    <property type="molecule type" value="Transcribed_RNA"/>
</dbReference>
<evidence type="ECO:0000313" key="1">
    <source>
        <dbReference type="EMBL" id="JAD76452.1"/>
    </source>
</evidence>
<organism evidence="1">
    <name type="scientific">Arundo donax</name>
    <name type="common">Giant reed</name>
    <name type="synonym">Donax arundinaceus</name>
    <dbReference type="NCBI Taxonomy" id="35708"/>
    <lineage>
        <taxon>Eukaryota</taxon>
        <taxon>Viridiplantae</taxon>
        <taxon>Streptophyta</taxon>
        <taxon>Embryophyta</taxon>
        <taxon>Tracheophyta</taxon>
        <taxon>Spermatophyta</taxon>
        <taxon>Magnoliopsida</taxon>
        <taxon>Liliopsida</taxon>
        <taxon>Poales</taxon>
        <taxon>Poaceae</taxon>
        <taxon>PACMAD clade</taxon>
        <taxon>Arundinoideae</taxon>
        <taxon>Arundineae</taxon>
        <taxon>Arundo</taxon>
    </lineage>
</organism>
<reference evidence="1" key="2">
    <citation type="journal article" date="2015" name="Data Brief">
        <title>Shoot transcriptome of the giant reed, Arundo donax.</title>
        <authorList>
            <person name="Barrero R.A."/>
            <person name="Guerrero F.D."/>
            <person name="Moolhuijzen P."/>
            <person name="Goolsby J.A."/>
            <person name="Tidwell J."/>
            <person name="Bellgard S.E."/>
            <person name="Bellgard M.I."/>
        </authorList>
    </citation>
    <scope>NUCLEOTIDE SEQUENCE</scope>
    <source>
        <tissue evidence="1">Shoot tissue taken approximately 20 cm above the soil surface</tissue>
    </source>
</reference>
<reference evidence="1" key="1">
    <citation type="submission" date="2014-09" db="EMBL/GenBank/DDBJ databases">
        <authorList>
            <person name="Magalhaes I.L.F."/>
            <person name="Oliveira U."/>
            <person name="Santos F.R."/>
            <person name="Vidigal T.H.D.A."/>
            <person name="Brescovit A.D."/>
            <person name="Santos A.J."/>
        </authorList>
    </citation>
    <scope>NUCLEOTIDE SEQUENCE</scope>
    <source>
        <tissue evidence="1">Shoot tissue taken approximately 20 cm above the soil surface</tissue>
    </source>
</reference>
<protein>
    <submittedName>
        <fullName evidence="1">Uncharacterized protein</fullName>
    </submittedName>
</protein>